<organism evidence="1 2">
    <name type="scientific">Tolypocladium ophioglossoides (strain CBS 100239)</name>
    <name type="common">Snaketongue truffleclub</name>
    <name type="synonym">Elaphocordyceps ophioglossoides</name>
    <dbReference type="NCBI Taxonomy" id="1163406"/>
    <lineage>
        <taxon>Eukaryota</taxon>
        <taxon>Fungi</taxon>
        <taxon>Dikarya</taxon>
        <taxon>Ascomycota</taxon>
        <taxon>Pezizomycotina</taxon>
        <taxon>Sordariomycetes</taxon>
        <taxon>Hypocreomycetidae</taxon>
        <taxon>Hypocreales</taxon>
        <taxon>Ophiocordycipitaceae</taxon>
        <taxon>Tolypocladium</taxon>
    </lineage>
</organism>
<reference evidence="1 2" key="1">
    <citation type="journal article" date="2015" name="BMC Genomics">
        <title>The genome of the truffle-parasite Tolypocladium ophioglossoides and the evolution of antifungal peptaibiotics.</title>
        <authorList>
            <person name="Quandt C.A."/>
            <person name="Bushley K.E."/>
            <person name="Spatafora J.W."/>
        </authorList>
    </citation>
    <scope>NUCLEOTIDE SEQUENCE [LARGE SCALE GENOMIC DNA]</scope>
    <source>
        <strain evidence="1 2">CBS 100239</strain>
    </source>
</reference>
<protein>
    <submittedName>
        <fullName evidence="1">Uncharacterized protein</fullName>
    </submittedName>
</protein>
<name>A0A0L0MZP5_TOLOC</name>
<dbReference type="EMBL" id="LFRF01000038">
    <property type="protein sequence ID" value="KND87292.1"/>
    <property type="molecule type" value="Genomic_DNA"/>
</dbReference>
<dbReference type="OrthoDB" id="4905726at2759"/>
<evidence type="ECO:0000313" key="2">
    <source>
        <dbReference type="Proteomes" id="UP000036947"/>
    </source>
</evidence>
<comment type="caution">
    <text evidence="1">The sequence shown here is derived from an EMBL/GenBank/DDBJ whole genome shotgun (WGS) entry which is preliminary data.</text>
</comment>
<dbReference type="AlphaFoldDB" id="A0A0L0MZP5"/>
<sequence length="243" mass="27148">MTVRNPMQAWHHRYLSMASSANTMEAATAKALLENGVLDLDDSTIGACVWEYERKGFPYATDDGLDFCKELVVSNKRVQSILKLYFGNARCYLYHWLRWKADPAIECFLKGGSEAGRVALLIHLLPKGSRLRYSPGSHLHDLPIEEYERSSYKVEECALEKASLSVENEMFEDGGIVIRDARLCVSITEGYAIIFGFATEDLVAGKPKMPLLNLNALKRKVVEMESPGIGVNFAFVNRDGSST</sequence>
<accession>A0A0L0MZP5</accession>
<dbReference type="STRING" id="1163406.A0A0L0MZP5"/>
<proteinExistence type="predicted"/>
<gene>
    <name evidence="1" type="ORF">TOPH_08044</name>
</gene>
<evidence type="ECO:0000313" key="1">
    <source>
        <dbReference type="EMBL" id="KND87292.1"/>
    </source>
</evidence>
<keyword evidence="2" id="KW-1185">Reference proteome</keyword>
<dbReference type="Proteomes" id="UP000036947">
    <property type="component" value="Unassembled WGS sequence"/>
</dbReference>